<comment type="caution">
    <text evidence="1">The sequence shown here is derived from an EMBL/GenBank/DDBJ whole genome shotgun (WGS) entry which is preliminary data.</text>
</comment>
<organism evidence="1 2">
    <name type="scientific">Aduncisulcus paluster</name>
    <dbReference type="NCBI Taxonomy" id="2918883"/>
    <lineage>
        <taxon>Eukaryota</taxon>
        <taxon>Metamonada</taxon>
        <taxon>Carpediemonas-like organisms</taxon>
        <taxon>Aduncisulcus</taxon>
    </lineage>
</organism>
<dbReference type="Proteomes" id="UP001057375">
    <property type="component" value="Unassembled WGS sequence"/>
</dbReference>
<feature type="non-terminal residue" evidence="1">
    <location>
        <position position="1"/>
    </location>
</feature>
<proteinExistence type="predicted"/>
<dbReference type="Gene3D" id="3.80.10.10">
    <property type="entry name" value="Ribonuclease Inhibitor"/>
    <property type="match status" value="1"/>
</dbReference>
<feature type="non-terminal residue" evidence="1">
    <location>
        <position position="105"/>
    </location>
</feature>
<accession>A0ABQ5KGG1</accession>
<gene>
    <name evidence="1" type="ORF">ADUPG1_005729</name>
</gene>
<reference evidence="1" key="1">
    <citation type="submission" date="2022-03" db="EMBL/GenBank/DDBJ databases">
        <title>Draft genome sequence of Aduncisulcus paluster, a free-living microaerophilic Fornicata.</title>
        <authorList>
            <person name="Yuyama I."/>
            <person name="Kume K."/>
            <person name="Tamura T."/>
            <person name="Inagaki Y."/>
            <person name="Hashimoto T."/>
        </authorList>
    </citation>
    <scope>NUCLEOTIDE SEQUENCE</scope>
    <source>
        <strain evidence="1">NY0171</strain>
    </source>
</reference>
<evidence type="ECO:0000313" key="2">
    <source>
        <dbReference type="Proteomes" id="UP001057375"/>
    </source>
</evidence>
<sequence length="105" mass="11263">GMSSLTVLRLRTNAVNLPSGTSQAPYLPSSLNDLDLYSCSSFGQDAFDAHIGNDHLPTLKSLDLYSTDVSSLSTLTSSQRDSITSLVITFGDSQNVVPTMHNLLE</sequence>
<dbReference type="SUPFAM" id="SSF52047">
    <property type="entry name" value="RNI-like"/>
    <property type="match status" value="1"/>
</dbReference>
<dbReference type="EMBL" id="BQXS01009270">
    <property type="protein sequence ID" value="GKT31021.1"/>
    <property type="molecule type" value="Genomic_DNA"/>
</dbReference>
<dbReference type="InterPro" id="IPR032675">
    <property type="entry name" value="LRR_dom_sf"/>
</dbReference>
<keyword evidence="2" id="KW-1185">Reference proteome</keyword>
<protein>
    <submittedName>
        <fullName evidence="1">Uncharacterized protein</fullName>
    </submittedName>
</protein>
<evidence type="ECO:0000313" key="1">
    <source>
        <dbReference type="EMBL" id="GKT31021.1"/>
    </source>
</evidence>
<name>A0ABQ5KGG1_9EUKA</name>